<sequence>MSFKREGDDYSILRHLREQRVAELLADHIPEDEASLLKNGRYTCLVCHHRPIFDTVTVLSQHRSGKKHSFYLSKFLSKKHELDLLIEKRRHEMYMTTGKTDIPIAKSTESNSSDVQSSLLKTSQNSSTKISRSTPYSRKQTIAFNLKDVLTTKKPQEAASQVKNYLKHTSRKRDFTEAVNEQKKLKYGIKDSTNNTSLETIGAEEKKLTKKLHSDK</sequence>
<evidence type="ECO:0000313" key="4">
    <source>
        <dbReference type="Proteomes" id="UP001497623"/>
    </source>
</evidence>
<keyword evidence="4" id="KW-1185">Reference proteome</keyword>
<accession>A0AAV2RH86</accession>
<evidence type="ECO:0000259" key="2">
    <source>
        <dbReference type="Pfam" id="PF15803"/>
    </source>
</evidence>
<organism evidence="3 4">
    <name type="scientific">Meganyctiphanes norvegica</name>
    <name type="common">Northern krill</name>
    <name type="synonym">Thysanopoda norvegica</name>
    <dbReference type="NCBI Taxonomy" id="48144"/>
    <lineage>
        <taxon>Eukaryota</taxon>
        <taxon>Metazoa</taxon>
        <taxon>Ecdysozoa</taxon>
        <taxon>Arthropoda</taxon>
        <taxon>Crustacea</taxon>
        <taxon>Multicrustacea</taxon>
        <taxon>Malacostraca</taxon>
        <taxon>Eumalacostraca</taxon>
        <taxon>Eucarida</taxon>
        <taxon>Euphausiacea</taxon>
        <taxon>Euphausiidae</taxon>
        <taxon>Meganyctiphanes</taxon>
    </lineage>
</organism>
<gene>
    <name evidence="3" type="ORF">MNOR_LOCUS24135</name>
</gene>
<dbReference type="EMBL" id="CAXKWB010021888">
    <property type="protein sequence ID" value="CAL4123836.1"/>
    <property type="molecule type" value="Genomic_DNA"/>
</dbReference>
<feature type="domain" description="Sodium channel modifier 1 zinc-finger" evidence="2">
    <location>
        <begin position="44"/>
        <end position="69"/>
    </location>
</feature>
<dbReference type="GO" id="GO:0008380">
    <property type="term" value="P:RNA splicing"/>
    <property type="evidence" value="ECO:0007669"/>
    <property type="project" value="InterPro"/>
</dbReference>
<proteinExistence type="predicted"/>
<dbReference type="Pfam" id="PF15803">
    <property type="entry name" value="zf-SCNM1"/>
    <property type="match status" value="1"/>
</dbReference>
<reference evidence="3 4" key="1">
    <citation type="submission" date="2024-05" db="EMBL/GenBank/DDBJ databases">
        <authorList>
            <person name="Wallberg A."/>
        </authorList>
    </citation>
    <scope>NUCLEOTIDE SEQUENCE [LARGE SCALE GENOMIC DNA]</scope>
</reference>
<evidence type="ECO:0000313" key="3">
    <source>
        <dbReference type="EMBL" id="CAL4123836.1"/>
    </source>
</evidence>
<dbReference type="PANTHER" id="PTHR32297">
    <property type="entry name" value="SODIUM CHANNEL MODIFIER 1"/>
    <property type="match status" value="1"/>
</dbReference>
<evidence type="ECO:0000256" key="1">
    <source>
        <dbReference type="SAM" id="MobiDB-lite"/>
    </source>
</evidence>
<feature type="compositionally biased region" description="Polar residues" evidence="1">
    <location>
        <begin position="107"/>
        <end position="134"/>
    </location>
</feature>
<dbReference type="InterPro" id="IPR033570">
    <property type="entry name" value="SCNM1"/>
</dbReference>
<dbReference type="PANTHER" id="PTHR32297:SF1">
    <property type="entry name" value="SODIUM CHANNEL MODIFIER 1"/>
    <property type="match status" value="1"/>
</dbReference>
<dbReference type="AlphaFoldDB" id="A0AAV2RH86"/>
<dbReference type="InterPro" id="IPR031622">
    <property type="entry name" value="Znf-SCNM1"/>
</dbReference>
<feature type="region of interest" description="Disordered" evidence="1">
    <location>
        <begin position="105"/>
        <end position="134"/>
    </location>
</feature>
<name>A0AAV2RH86_MEGNR</name>
<feature type="non-terminal residue" evidence="3">
    <location>
        <position position="216"/>
    </location>
</feature>
<comment type="caution">
    <text evidence="3">The sequence shown here is derived from an EMBL/GenBank/DDBJ whole genome shotgun (WGS) entry which is preliminary data.</text>
</comment>
<protein>
    <recommendedName>
        <fullName evidence="2">Sodium channel modifier 1 zinc-finger domain-containing protein</fullName>
    </recommendedName>
</protein>
<dbReference type="GO" id="GO:0005634">
    <property type="term" value="C:nucleus"/>
    <property type="evidence" value="ECO:0007669"/>
    <property type="project" value="TreeGrafter"/>
</dbReference>
<dbReference type="Proteomes" id="UP001497623">
    <property type="component" value="Unassembled WGS sequence"/>
</dbReference>